<sequence length="77" mass="8953">MARTKSTTTTKKPVITSSVIQFQGIEFDQDTCLKKAKDSFKKQYKDVELEDLKIYIKPEERMIYYVANNDRVGSVEL</sequence>
<dbReference type="AlphaFoldDB" id="A0A5P6VPR3"/>
<evidence type="ECO:0000313" key="2">
    <source>
        <dbReference type="Proteomes" id="UP000327030"/>
    </source>
</evidence>
<protein>
    <submittedName>
        <fullName evidence="1">Uncharacterized protein</fullName>
    </submittedName>
</protein>
<organism evidence="1 2">
    <name type="scientific">Pseudobutyrivibrio xylanivorans</name>
    <dbReference type="NCBI Taxonomy" id="185007"/>
    <lineage>
        <taxon>Bacteria</taxon>
        <taxon>Bacillati</taxon>
        <taxon>Bacillota</taxon>
        <taxon>Clostridia</taxon>
        <taxon>Lachnospirales</taxon>
        <taxon>Lachnospiraceae</taxon>
        <taxon>Pseudobutyrivibrio</taxon>
    </lineage>
</organism>
<dbReference type="EMBL" id="CP043028">
    <property type="protein sequence ID" value="QFJ53669.1"/>
    <property type="molecule type" value="Genomic_DNA"/>
</dbReference>
<dbReference type="RefSeq" id="WP_151622166.1">
    <property type="nucleotide sequence ID" value="NZ_CP043028.1"/>
</dbReference>
<accession>A0A5P6VPR3</accession>
<dbReference type="InterPro" id="IPR046313">
    <property type="entry name" value="DUF6465"/>
</dbReference>
<gene>
    <name evidence="1" type="ORF">FXF36_01705</name>
</gene>
<dbReference type="Proteomes" id="UP000327030">
    <property type="component" value="Chromosome 1"/>
</dbReference>
<dbReference type="KEGG" id="pxv:FXF36_01705"/>
<dbReference type="OrthoDB" id="1711086at2"/>
<dbReference type="Pfam" id="PF20069">
    <property type="entry name" value="DUF6465"/>
    <property type="match status" value="1"/>
</dbReference>
<name>A0A5P6VPR3_PSEXY</name>
<reference evidence="2" key="1">
    <citation type="submission" date="2019-08" db="EMBL/GenBank/DDBJ databases">
        <title>Complete Genome Sequence of the Polysaccharide-Degrading Rumen Bacterium Pseudobutyrivibrio xylanivorans MA3014.</title>
        <authorList>
            <person name="Palevich N."/>
            <person name="Maclean P.H."/>
            <person name="Kelly W.J."/>
            <person name="Leahy S.C."/>
            <person name="Rakonjac J."/>
            <person name="Attwood G.T."/>
        </authorList>
    </citation>
    <scope>NUCLEOTIDE SEQUENCE [LARGE SCALE GENOMIC DNA]</scope>
    <source>
        <strain evidence="2">MA3014</strain>
    </source>
</reference>
<evidence type="ECO:0000313" key="1">
    <source>
        <dbReference type="EMBL" id="QFJ53669.1"/>
    </source>
</evidence>
<proteinExistence type="predicted"/>